<name>A0A7J5BFZ8_9MICO</name>
<evidence type="ECO:0000256" key="1">
    <source>
        <dbReference type="SAM" id="Phobius"/>
    </source>
</evidence>
<feature type="transmembrane region" description="Helical" evidence="1">
    <location>
        <begin position="156"/>
        <end position="175"/>
    </location>
</feature>
<dbReference type="Proteomes" id="UP000433493">
    <property type="component" value="Unassembled WGS sequence"/>
</dbReference>
<keyword evidence="1" id="KW-0812">Transmembrane</keyword>
<proteinExistence type="predicted"/>
<feature type="transmembrane region" description="Helical" evidence="1">
    <location>
        <begin position="124"/>
        <end position="144"/>
    </location>
</feature>
<dbReference type="OrthoDB" id="5126240at2"/>
<keyword evidence="1" id="KW-0472">Membrane</keyword>
<dbReference type="Pfam" id="PF03729">
    <property type="entry name" value="DUF308"/>
    <property type="match status" value="1"/>
</dbReference>
<accession>A0A7J5BFZ8</accession>
<protein>
    <recommendedName>
        <fullName evidence="4">DUF308 domain-containing protein</fullName>
    </recommendedName>
</protein>
<sequence>MITPVIARKGSFSMNKTQNKTSVAEIDKRLPDSLWKSMLFRALPALIGALVITFTQEHTARFGFVVFGAVALWSGVIVGFEAVGIKGHPLRSFVFARSILGALVGGYCLFMGTGGHDWATVHNFIWTVAIWAIVTGAIELVAGLVFRKQSMYRSEIVLSGAITMLLGIIVAFVPPELDADYGGIEHIEGSLTAEVQAIGFVGAYLAVLGVLLVIEAFTLRSALRRRDDGKNAKSPAKKES</sequence>
<evidence type="ECO:0000313" key="2">
    <source>
        <dbReference type="EMBL" id="KAB1645175.1"/>
    </source>
</evidence>
<dbReference type="EMBL" id="WBKB01000001">
    <property type="protein sequence ID" value="KAB1645175.1"/>
    <property type="molecule type" value="Genomic_DNA"/>
</dbReference>
<evidence type="ECO:0000313" key="3">
    <source>
        <dbReference type="Proteomes" id="UP000433493"/>
    </source>
</evidence>
<feature type="transmembrane region" description="Helical" evidence="1">
    <location>
        <begin position="94"/>
        <end position="112"/>
    </location>
</feature>
<keyword evidence="1" id="KW-1133">Transmembrane helix</keyword>
<keyword evidence="3" id="KW-1185">Reference proteome</keyword>
<dbReference type="InterPro" id="IPR005325">
    <property type="entry name" value="DUF308_memb"/>
</dbReference>
<feature type="transmembrane region" description="Helical" evidence="1">
    <location>
        <begin position="62"/>
        <end position="82"/>
    </location>
</feature>
<comment type="caution">
    <text evidence="2">The sequence shown here is derived from an EMBL/GenBank/DDBJ whole genome shotgun (WGS) entry which is preliminary data.</text>
</comment>
<feature type="transmembrane region" description="Helical" evidence="1">
    <location>
        <begin position="38"/>
        <end position="56"/>
    </location>
</feature>
<feature type="transmembrane region" description="Helical" evidence="1">
    <location>
        <begin position="195"/>
        <end position="217"/>
    </location>
</feature>
<dbReference type="AlphaFoldDB" id="A0A7J5BFZ8"/>
<gene>
    <name evidence="2" type="ORF">F8O05_02660</name>
</gene>
<evidence type="ECO:0008006" key="4">
    <source>
        <dbReference type="Google" id="ProtNLM"/>
    </source>
</evidence>
<reference evidence="2 3" key="1">
    <citation type="submission" date="2019-09" db="EMBL/GenBank/DDBJ databases">
        <title>Phylogeny of genus Pseudoclavibacter and closely related genus.</title>
        <authorList>
            <person name="Li Y."/>
        </authorList>
    </citation>
    <scope>NUCLEOTIDE SEQUENCE [LARGE SCALE GENOMIC DNA]</scope>
    <source>
        <strain evidence="2 3">KCTC 13959</strain>
    </source>
</reference>
<organism evidence="2 3">
    <name type="scientific">Gulosibacter chungangensis</name>
    <dbReference type="NCBI Taxonomy" id="979746"/>
    <lineage>
        <taxon>Bacteria</taxon>
        <taxon>Bacillati</taxon>
        <taxon>Actinomycetota</taxon>
        <taxon>Actinomycetes</taxon>
        <taxon>Micrococcales</taxon>
        <taxon>Microbacteriaceae</taxon>
        <taxon>Gulosibacter</taxon>
    </lineage>
</organism>